<dbReference type="RefSeq" id="WP_168613967.1">
    <property type="nucleotide sequence ID" value="NZ_BAAAOX010000021.1"/>
</dbReference>
<evidence type="ECO:0000313" key="3">
    <source>
        <dbReference type="Proteomes" id="UP000516404"/>
    </source>
</evidence>
<keyword evidence="2" id="KW-0378">Hydrolase</keyword>
<keyword evidence="1" id="KW-0472">Membrane</keyword>
<evidence type="ECO:0000256" key="1">
    <source>
        <dbReference type="SAM" id="Phobius"/>
    </source>
</evidence>
<evidence type="ECO:0000313" key="2">
    <source>
        <dbReference type="EMBL" id="QNV36930.1"/>
    </source>
</evidence>
<keyword evidence="1" id="KW-1133">Transmembrane helix</keyword>
<feature type="transmembrane region" description="Helical" evidence="1">
    <location>
        <begin position="103"/>
        <end position="123"/>
    </location>
</feature>
<feature type="transmembrane region" description="Helical" evidence="1">
    <location>
        <begin position="208"/>
        <end position="227"/>
    </location>
</feature>
<dbReference type="Proteomes" id="UP000516404">
    <property type="component" value="Chromosome"/>
</dbReference>
<dbReference type="Pfam" id="PF04307">
    <property type="entry name" value="YdjM"/>
    <property type="match status" value="1"/>
</dbReference>
<reference evidence="2 3" key="1">
    <citation type="submission" date="2020-09" db="EMBL/GenBank/DDBJ databases">
        <title>Investigation of environmental microbes.</title>
        <authorList>
            <person name="Ou Y."/>
            <person name="Kang Q."/>
        </authorList>
    </citation>
    <scope>NUCLEOTIDE SEQUENCE [LARGE SCALE GENOMIC DNA]</scope>
    <source>
        <strain evidence="2 3">KJZ-14</strain>
    </source>
</reference>
<dbReference type="GO" id="GO:0016787">
    <property type="term" value="F:hydrolase activity"/>
    <property type="evidence" value="ECO:0007669"/>
    <property type="project" value="UniProtKB-KW"/>
</dbReference>
<dbReference type="AlphaFoldDB" id="A0A7H2BB84"/>
<dbReference type="KEGG" id="rter:IDM49_06540"/>
<protein>
    <submittedName>
        <fullName evidence="2">Metal-dependent hydrolase</fullName>
    </submittedName>
</protein>
<accession>A0A7H2BB84</accession>
<dbReference type="EMBL" id="CP061539">
    <property type="protein sequence ID" value="QNV36930.1"/>
    <property type="molecule type" value="Genomic_DNA"/>
</dbReference>
<feature type="transmembrane region" description="Helical" evidence="1">
    <location>
        <begin position="79"/>
        <end position="97"/>
    </location>
</feature>
<proteinExistence type="predicted"/>
<name>A0A7H2BB84_9MICC</name>
<gene>
    <name evidence="2" type="ORF">IDM49_06540</name>
</gene>
<feature type="transmembrane region" description="Helical" evidence="1">
    <location>
        <begin position="144"/>
        <end position="161"/>
    </location>
</feature>
<keyword evidence="3" id="KW-1185">Reference proteome</keyword>
<dbReference type="InterPro" id="IPR007404">
    <property type="entry name" value="YdjM-like"/>
</dbReference>
<dbReference type="GeneID" id="96623890"/>
<organism evidence="2 3">
    <name type="scientific">Rothia terrae</name>
    <dbReference type="NCBI Taxonomy" id="396015"/>
    <lineage>
        <taxon>Bacteria</taxon>
        <taxon>Bacillati</taxon>
        <taxon>Actinomycetota</taxon>
        <taxon>Actinomycetes</taxon>
        <taxon>Micrococcales</taxon>
        <taxon>Micrococcaceae</taxon>
        <taxon>Rothia</taxon>
    </lineage>
</organism>
<keyword evidence="1" id="KW-0812">Transmembrane</keyword>
<sequence length="241" mass="25833">MMGYSHSVTAAGAWLALTELGITPHQDTGTLVVTTLACAGAGMFPDADHRKGTIAHSIPPFSNIITALIATLSGGHRKGTHSILGVLAFWALAYFSQTLTHNGIPWVSLALTAFAGGLALRVFKAPGGWLGAIGLGYLAWQTDSLSLVPWAIFCGCVMHIIGDMMTTRGVNILWPITIKPPVGTKIWRKSGYFSLPVLGDAGSARENILTSAVTVYILWFALAYFAVIHTFPSQWLSNLWH</sequence>